<evidence type="ECO:0000313" key="3">
    <source>
        <dbReference type="Proteomes" id="UP001190700"/>
    </source>
</evidence>
<name>A0AAE0CAB0_9CHLO</name>
<feature type="region of interest" description="Disordered" evidence="1">
    <location>
        <begin position="28"/>
        <end position="90"/>
    </location>
</feature>
<dbReference type="AlphaFoldDB" id="A0AAE0CAB0"/>
<keyword evidence="3" id="KW-1185">Reference proteome</keyword>
<evidence type="ECO:0000313" key="2">
    <source>
        <dbReference type="EMBL" id="KAK3251336.1"/>
    </source>
</evidence>
<feature type="compositionally biased region" description="Basic and acidic residues" evidence="1">
    <location>
        <begin position="68"/>
        <end position="83"/>
    </location>
</feature>
<protein>
    <submittedName>
        <fullName evidence="2">Uncharacterized protein</fullName>
    </submittedName>
</protein>
<proteinExistence type="predicted"/>
<organism evidence="2 3">
    <name type="scientific">Cymbomonas tetramitiformis</name>
    <dbReference type="NCBI Taxonomy" id="36881"/>
    <lineage>
        <taxon>Eukaryota</taxon>
        <taxon>Viridiplantae</taxon>
        <taxon>Chlorophyta</taxon>
        <taxon>Pyramimonadophyceae</taxon>
        <taxon>Pyramimonadales</taxon>
        <taxon>Pyramimonadaceae</taxon>
        <taxon>Cymbomonas</taxon>
    </lineage>
</organism>
<feature type="compositionally biased region" description="Low complexity" evidence="1">
    <location>
        <begin position="107"/>
        <end position="116"/>
    </location>
</feature>
<sequence>MLYSGGPDVQRLIHDVEFEKQLDGATSTLVAPKVSFEEGDEPLSGFADSRRHRQQTDGKRGVSLPPSRWRDERVEQEGNDGKFHGRNTRGGRRRYTFGMVVSSLAAYSPPSPSTTAEMGDKNITRRTPRTLSPTTWPPTPSYLSEARNSLRQLKQAAGGAGEVQHFPMLHFDSATTVEDAAVKLHDTEEIAESDTDGRVWHALREAVRRH</sequence>
<dbReference type="Proteomes" id="UP001190700">
    <property type="component" value="Unassembled WGS sequence"/>
</dbReference>
<feature type="region of interest" description="Disordered" evidence="1">
    <location>
        <begin position="107"/>
        <end position="140"/>
    </location>
</feature>
<comment type="caution">
    <text evidence="2">The sequence shown here is derived from an EMBL/GenBank/DDBJ whole genome shotgun (WGS) entry which is preliminary data.</text>
</comment>
<dbReference type="EMBL" id="LGRX02026106">
    <property type="protein sequence ID" value="KAK3251336.1"/>
    <property type="molecule type" value="Genomic_DNA"/>
</dbReference>
<reference evidence="2 3" key="1">
    <citation type="journal article" date="2015" name="Genome Biol. Evol.">
        <title>Comparative Genomics of a Bacterivorous Green Alga Reveals Evolutionary Causalities and Consequences of Phago-Mixotrophic Mode of Nutrition.</title>
        <authorList>
            <person name="Burns J.A."/>
            <person name="Paasch A."/>
            <person name="Narechania A."/>
            <person name="Kim E."/>
        </authorList>
    </citation>
    <scope>NUCLEOTIDE SEQUENCE [LARGE SCALE GENOMIC DNA]</scope>
    <source>
        <strain evidence="2 3">PLY_AMNH</strain>
    </source>
</reference>
<evidence type="ECO:0000256" key="1">
    <source>
        <dbReference type="SAM" id="MobiDB-lite"/>
    </source>
</evidence>
<gene>
    <name evidence="2" type="ORF">CYMTET_39318</name>
</gene>
<accession>A0AAE0CAB0</accession>